<dbReference type="EMBL" id="QRCM01000001">
    <property type="protein sequence ID" value="TXG91834.1"/>
    <property type="molecule type" value="Genomic_DNA"/>
</dbReference>
<name>A0A6P2CGD4_9NOCA</name>
<accession>A0A6P2CGD4</accession>
<organism evidence="3 4">
    <name type="scientific">Rhodococcus rhodnii</name>
    <dbReference type="NCBI Taxonomy" id="38312"/>
    <lineage>
        <taxon>Bacteria</taxon>
        <taxon>Bacillati</taxon>
        <taxon>Actinomycetota</taxon>
        <taxon>Actinomycetes</taxon>
        <taxon>Mycobacteriales</taxon>
        <taxon>Nocardiaceae</taxon>
        <taxon>Rhodococcus</taxon>
    </lineage>
</organism>
<dbReference type="InterPro" id="IPR058442">
    <property type="entry name" value="DUF8129"/>
</dbReference>
<comment type="caution">
    <text evidence="3">The sequence shown here is derived from an EMBL/GenBank/DDBJ whole genome shotgun (WGS) entry which is preliminary data.</text>
</comment>
<dbReference type="AlphaFoldDB" id="A0A6P2CGD4"/>
<evidence type="ECO:0000259" key="2">
    <source>
        <dbReference type="Pfam" id="PF26450"/>
    </source>
</evidence>
<dbReference type="Proteomes" id="UP000471120">
    <property type="component" value="Unassembled WGS sequence"/>
</dbReference>
<gene>
    <name evidence="3" type="ORF">DW322_18680</name>
</gene>
<reference evidence="3 4" key="1">
    <citation type="submission" date="2018-07" db="EMBL/GenBank/DDBJ databases">
        <title>Genome sequence of Rhodococcus rhodnii ATCC 35071 from Rhodnius prolixus.</title>
        <authorList>
            <person name="Patel V."/>
            <person name="Vogel K.J."/>
        </authorList>
    </citation>
    <scope>NUCLEOTIDE SEQUENCE [LARGE SCALE GENOMIC DNA]</scope>
    <source>
        <strain evidence="3 4">ATCC 35071</strain>
    </source>
</reference>
<evidence type="ECO:0000256" key="1">
    <source>
        <dbReference type="SAM" id="MobiDB-lite"/>
    </source>
</evidence>
<sequence>MIRPPFAARVALGLAVTAVDEVRRLPGAAAALPMTAVSQVLQTSMRVQQSITTLAIRGDEALELAGCGPGDGELAVFDDAADSSNRDSPNGQSPNGEAPDRGDAPAGRFALYTVAPDRSEADESASSGSGGGGEVGVPEIAEYLDYASLTLAQLRARLRTLSVDELAALLEYENATASRAPFQTMLENRITTARAK</sequence>
<evidence type="ECO:0000313" key="4">
    <source>
        <dbReference type="Proteomes" id="UP000471120"/>
    </source>
</evidence>
<feature type="compositionally biased region" description="Polar residues" evidence="1">
    <location>
        <begin position="82"/>
        <end position="95"/>
    </location>
</feature>
<protein>
    <submittedName>
        <fullName evidence="3">Lipid droplet-associated protein</fullName>
    </submittedName>
</protein>
<proteinExistence type="predicted"/>
<dbReference type="RefSeq" id="WP_010839145.1">
    <property type="nucleotide sequence ID" value="NZ_QRCM01000001.1"/>
</dbReference>
<feature type="region of interest" description="Disordered" evidence="1">
    <location>
        <begin position="76"/>
        <end position="105"/>
    </location>
</feature>
<dbReference type="NCBIfam" id="NF033649">
    <property type="entry name" value="LipDrop_Rv1109c"/>
    <property type="match status" value="1"/>
</dbReference>
<evidence type="ECO:0000313" key="3">
    <source>
        <dbReference type="EMBL" id="TXG91834.1"/>
    </source>
</evidence>
<feature type="domain" description="DUF8129" evidence="2">
    <location>
        <begin position="151"/>
        <end position="189"/>
    </location>
</feature>
<dbReference type="Pfam" id="PF26450">
    <property type="entry name" value="DUF8129"/>
    <property type="match status" value="1"/>
</dbReference>
<dbReference type="InterPro" id="IPR047728">
    <property type="entry name" value="LipDrop-assoc"/>
</dbReference>